<dbReference type="PROSITE" id="PS00983">
    <property type="entry name" value="LY6_UPAR"/>
    <property type="match status" value="1"/>
</dbReference>
<dbReference type="GeneID" id="110579285"/>
<feature type="domain" description="UPAR/Ly6" evidence="9">
    <location>
        <begin position="24"/>
        <end position="115"/>
    </location>
</feature>
<dbReference type="RefSeq" id="XP_021544560.1">
    <property type="nucleotide sequence ID" value="XM_021688885.1"/>
</dbReference>
<dbReference type="STRING" id="29088.A0A2Y9H3L3"/>
<keyword evidence="7" id="KW-0325">Glycoprotein</keyword>
<keyword evidence="5 8" id="KW-0732">Signal</keyword>
<evidence type="ECO:0000313" key="11">
    <source>
        <dbReference type="RefSeq" id="XP_021544560.1"/>
    </source>
</evidence>
<comment type="subcellular location">
    <subcellularLocation>
        <location evidence="1">Cell membrane</location>
    </subcellularLocation>
    <subcellularLocation>
        <location evidence="2">Membrane</location>
        <topology evidence="2">Lipid-anchor</topology>
        <topology evidence="2">GPI-anchor</topology>
    </subcellularLocation>
</comment>
<evidence type="ECO:0000256" key="6">
    <source>
        <dbReference type="ARBA" id="ARBA00023136"/>
    </source>
</evidence>
<evidence type="ECO:0000256" key="8">
    <source>
        <dbReference type="SAM" id="SignalP"/>
    </source>
</evidence>
<dbReference type="InterPro" id="IPR035076">
    <property type="entry name" value="Toxin/TOLIP"/>
</dbReference>
<proteinExistence type="predicted"/>
<dbReference type="AlphaFoldDB" id="A0A2Y9H3L3"/>
<dbReference type="SMART" id="SM00134">
    <property type="entry name" value="LU"/>
    <property type="match status" value="1"/>
</dbReference>
<keyword evidence="4" id="KW-0336">GPI-anchor</keyword>
<gene>
    <name evidence="11" type="primary">LYPD2</name>
</gene>
<dbReference type="KEGG" id="nsu:110579285"/>
<keyword evidence="4" id="KW-0449">Lipoprotein</keyword>
<dbReference type="PANTHER" id="PTHR16983">
    <property type="entry name" value="UPAR/LY6 DOMAIN-CONTAINING PROTEIN"/>
    <property type="match status" value="1"/>
</dbReference>
<dbReference type="CTD" id="137797"/>
<accession>A0A2Y9H3L3</accession>
<evidence type="ECO:0000256" key="7">
    <source>
        <dbReference type="ARBA" id="ARBA00023180"/>
    </source>
</evidence>
<evidence type="ECO:0000259" key="9">
    <source>
        <dbReference type="SMART" id="SM00134"/>
    </source>
</evidence>
<sequence>MTGTRLVLLGLVLAACSHELVVALQCYTCHEPTSVSSCVSIATCNANETTCNTILYSLETVYPFLGDSTVTKACAVHCVPSDVDGIGQTRPVSCCNTDLCNIDGAPGLDGSRSLALVPALLLLWSLSL</sequence>
<evidence type="ECO:0000256" key="3">
    <source>
        <dbReference type="ARBA" id="ARBA00022475"/>
    </source>
</evidence>
<dbReference type="InterPro" id="IPR016054">
    <property type="entry name" value="LY6_UPA_recep-like"/>
</dbReference>
<name>A0A2Y9H3L3_NEOSC</name>
<dbReference type="Proteomes" id="UP000248481">
    <property type="component" value="Chromosome 4"/>
</dbReference>
<dbReference type="GO" id="GO:0098552">
    <property type="term" value="C:side of membrane"/>
    <property type="evidence" value="ECO:0007669"/>
    <property type="project" value="UniProtKB-KW"/>
</dbReference>
<dbReference type="GO" id="GO:0005886">
    <property type="term" value="C:plasma membrane"/>
    <property type="evidence" value="ECO:0007669"/>
    <property type="project" value="UniProtKB-SubCell"/>
</dbReference>
<feature type="chain" id="PRO_5016013013" evidence="8">
    <location>
        <begin position="24"/>
        <end position="128"/>
    </location>
</feature>
<dbReference type="Pfam" id="PF00087">
    <property type="entry name" value="Toxin_TOLIP"/>
    <property type="match status" value="1"/>
</dbReference>
<evidence type="ECO:0000256" key="1">
    <source>
        <dbReference type="ARBA" id="ARBA00004236"/>
    </source>
</evidence>
<keyword evidence="6" id="KW-0472">Membrane</keyword>
<evidence type="ECO:0000313" key="10">
    <source>
        <dbReference type="Proteomes" id="UP000248481"/>
    </source>
</evidence>
<dbReference type="InterPro" id="IPR045860">
    <property type="entry name" value="Snake_toxin-like_sf"/>
</dbReference>
<dbReference type="InterPro" id="IPR051110">
    <property type="entry name" value="Ly-6/neurotoxin-like_GPI-ap"/>
</dbReference>
<evidence type="ECO:0000256" key="2">
    <source>
        <dbReference type="ARBA" id="ARBA00004589"/>
    </source>
</evidence>
<keyword evidence="3" id="KW-1003">Cell membrane</keyword>
<dbReference type="PANTHER" id="PTHR16983:SF16">
    <property type="entry name" value="UPAR_LY6 DOMAIN-CONTAINING PROTEIN"/>
    <property type="match status" value="1"/>
</dbReference>
<feature type="signal peptide" evidence="8">
    <location>
        <begin position="1"/>
        <end position="23"/>
    </location>
</feature>
<dbReference type="Gene3D" id="2.10.60.10">
    <property type="entry name" value="CD59"/>
    <property type="match status" value="1"/>
</dbReference>
<dbReference type="InParanoid" id="A0A2Y9H3L3"/>
<dbReference type="PROSITE" id="PS51257">
    <property type="entry name" value="PROKAR_LIPOPROTEIN"/>
    <property type="match status" value="1"/>
</dbReference>
<dbReference type="SUPFAM" id="SSF57302">
    <property type="entry name" value="Snake toxin-like"/>
    <property type="match status" value="1"/>
</dbReference>
<dbReference type="FunFam" id="2.10.60.10:FF:000003">
    <property type="entry name" value="lymphocyte antigen 6E isoform X1"/>
    <property type="match status" value="1"/>
</dbReference>
<keyword evidence="10" id="KW-1185">Reference proteome</keyword>
<evidence type="ECO:0000256" key="4">
    <source>
        <dbReference type="ARBA" id="ARBA00022622"/>
    </source>
</evidence>
<dbReference type="InterPro" id="IPR018363">
    <property type="entry name" value="CD59_antigen_CS"/>
</dbReference>
<organism evidence="10 11">
    <name type="scientific">Neomonachus schauinslandi</name>
    <name type="common">Hawaiian monk seal</name>
    <name type="synonym">Monachus schauinslandi</name>
    <dbReference type="NCBI Taxonomy" id="29088"/>
    <lineage>
        <taxon>Eukaryota</taxon>
        <taxon>Metazoa</taxon>
        <taxon>Chordata</taxon>
        <taxon>Craniata</taxon>
        <taxon>Vertebrata</taxon>
        <taxon>Euteleostomi</taxon>
        <taxon>Mammalia</taxon>
        <taxon>Eutheria</taxon>
        <taxon>Laurasiatheria</taxon>
        <taxon>Carnivora</taxon>
        <taxon>Caniformia</taxon>
        <taxon>Pinnipedia</taxon>
        <taxon>Phocidae</taxon>
        <taxon>Monachinae</taxon>
        <taxon>Monachini</taxon>
        <taxon>Neomonachus</taxon>
    </lineage>
</organism>
<evidence type="ECO:0000256" key="5">
    <source>
        <dbReference type="ARBA" id="ARBA00022729"/>
    </source>
</evidence>
<reference evidence="11" key="1">
    <citation type="submission" date="2025-08" db="UniProtKB">
        <authorList>
            <consortium name="RefSeq"/>
        </authorList>
    </citation>
    <scope>IDENTIFICATION</scope>
    <source>
        <tissue evidence="11">Blood</tissue>
    </source>
</reference>
<protein>
    <submittedName>
        <fullName evidence="11">Ly6/PLAUR domain-containing protein 2</fullName>
    </submittedName>
</protein>